<keyword evidence="1" id="KW-0812">Transmembrane</keyword>
<evidence type="ECO:0000313" key="3">
    <source>
        <dbReference type="Proteomes" id="UP000006729"/>
    </source>
</evidence>
<keyword evidence="1" id="KW-0472">Membrane</keyword>
<dbReference type="Proteomes" id="UP000006729">
    <property type="component" value="Chromosome 1"/>
</dbReference>
<feature type="transmembrane region" description="Helical" evidence="1">
    <location>
        <begin position="38"/>
        <end position="59"/>
    </location>
</feature>
<evidence type="ECO:0000256" key="1">
    <source>
        <dbReference type="SAM" id="Phobius"/>
    </source>
</evidence>
<feature type="transmembrane region" description="Helical" evidence="1">
    <location>
        <begin position="12"/>
        <end position="32"/>
    </location>
</feature>
<protein>
    <submittedName>
        <fullName evidence="2">Uncharacterized protein</fullName>
    </submittedName>
</protein>
<organism evidence="2 3">
    <name type="scientific">Populus trichocarpa</name>
    <name type="common">Western balsam poplar</name>
    <name type="synonym">Populus balsamifera subsp. trichocarpa</name>
    <dbReference type="NCBI Taxonomy" id="3694"/>
    <lineage>
        <taxon>Eukaryota</taxon>
        <taxon>Viridiplantae</taxon>
        <taxon>Streptophyta</taxon>
        <taxon>Embryophyta</taxon>
        <taxon>Tracheophyta</taxon>
        <taxon>Spermatophyta</taxon>
        <taxon>Magnoliopsida</taxon>
        <taxon>eudicotyledons</taxon>
        <taxon>Gunneridae</taxon>
        <taxon>Pentapetalae</taxon>
        <taxon>rosids</taxon>
        <taxon>fabids</taxon>
        <taxon>Malpighiales</taxon>
        <taxon>Salicaceae</taxon>
        <taxon>Saliceae</taxon>
        <taxon>Populus</taxon>
    </lineage>
</organism>
<dbReference type="InParanoid" id="A0A2K2CB24"/>
<gene>
    <name evidence="2" type="ORF">POPTR_001G398400</name>
</gene>
<keyword evidence="1" id="KW-1133">Transmembrane helix</keyword>
<accession>A0A2K2CB24</accession>
<dbReference type="EMBL" id="CM009290">
    <property type="protein sequence ID" value="PNT59227.1"/>
    <property type="molecule type" value="Genomic_DNA"/>
</dbReference>
<keyword evidence="3" id="KW-1185">Reference proteome</keyword>
<proteinExistence type="predicted"/>
<sequence>MFMTNSLKLFCYSNAQYMKVLIFLCFFASIRLLNFDNFFLLLIDCFLVLVLLHLFYYSCAYDDVNFLYAIMFYIHEKIQIILFLPPSKFGIVKVLIFFFSIC</sequence>
<feature type="transmembrane region" description="Helical" evidence="1">
    <location>
        <begin position="80"/>
        <end position="101"/>
    </location>
</feature>
<name>A0A2K2CB24_POPTR</name>
<reference evidence="2 3" key="1">
    <citation type="journal article" date="2006" name="Science">
        <title>The genome of black cottonwood, Populus trichocarpa (Torr. &amp; Gray).</title>
        <authorList>
            <person name="Tuskan G.A."/>
            <person name="Difazio S."/>
            <person name="Jansson S."/>
            <person name="Bohlmann J."/>
            <person name="Grigoriev I."/>
            <person name="Hellsten U."/>
            <person name="Putnam N."/>
            <person name="Ralph S."/>
            <person name="Rombauts S."/>
            <person name="Salamov A."/>
            <person name="Schein J."/>
            <person name="Sterck L."/>
            <person name="Aerts A."/>
            <person name="Bhalerao R.R."/>
            <person name="Bhalerao R.P."/>
            <person name="Blaudez D."/>
            <person name="Boerjan W."/>
            <person name="Brun A."/>
            <person name="Brunner A."/>
            <person name="Busov V."/>
            <person name="Campbell M."/>
            <person name="Carlson J."/>
            <person name="Chalot M."/>
            <person name="Chapman J."/>
            <person name="Chen G.L."/>
            <person name="Cooper D."/>
            <person name="Coutinho P.M."/>
            <person name="Couturier J."/>
            <person name="Covert S."/>
            <person name="Cronk Q."/>
            <person name="Cunningham R."/>
            <person name="Davis J."/>
            <person name="Degroeve S."/>
            <person name="Dejardin A."/>
            <person name="Depamphilis C."/>
            <person name="Detter J."/>
            <person name="Dirks B."/>
            <person name="Dubchak I."/>
            <person name="Duplessis S."/>
            <person name="Ehlting J."/>
            <person name="Ellis B."/>
            <person name="Gendler K."/>
            <person name="Goodstein D."/>
            <person name="Gribskov M."/>
            <person name="Grimwood J."/>
            <person name="Groover A."/>
            <person name="Gunter L."/>
            <person name="Hamberger B."/>
            <person name="Heinze B."/>
            <person name="Helariutta Y."/>
            <person name="Henrissat B."/>
            <person name="Holligan D."/>
            <person name="Holt R."/>
            <person name="Huang W."/>
            <person name="Islam-Faridi N."/>
            <person name="Jones S."/>
            <person name="Jones-Rhoades M."/>
            <person name="Jorgensen R."/>
            <person name="Joshi C."/>
            <person name="Kangasjarvi J."/>
            <person name="Karlsson J."/>
            <person name="Kelleher C."/>
            <person name="Kirkpatrick R."/>
            <person name="Kirst M."/>
            <person name="Kohler A."/>
            <person name="Kalluri U."/>
            <person name="Larimer F."/>
            <person name="Leebens-Mack J."/>
            <person name="Leple J.C."/>
            <person name="Locascio P."/>
            <person name="Lou Y."/>
            <person name="Lucas S."/>
            <person name="Martin F."/>
            <person name="Montanini B."/>
            <person name="Napoli C."/>
            <person name="Nelson D.R."/>
            <person name="Nelson C."/>
            <person name="Nieminen K."/>
            <person name="Nilsson O."/>
            <person name="Pereda V."/>
            <person name="Peter G."/>
            <person name="Philippe R."/>
            <person name="Pilate G."/>
            <person name="Poliakov A."/>
            <person name="Razumovskaya J."/>
            <person name="Richardson P."/>
            <person name="Rinaldi C."/>
            <person name="Ritland K."/>
            <person name="Rouze P."/>
            <person name="Ryaboy D."/>
            <person name="Schmutz J."/>
            <person name="Schrader J."/>
            <person name="Segerman B."/>
            <person name="Shin H."/>
            <person name="Siddiqui A."/>
            <person name="Sterky F."/>
            <person name="Terry A."/>
            <person name="Tsai C.J."/>
            <person name="Uberbacher E."/>
            <person name="Unneberg P."/>
            <person name="Vahala J."/>
            <person name="Wall K."/>
            <person name="Wessler S."/>
            <person name="Yang G."/>
            <person name="Yin T."/>
            <person name="Douglas C."/>
            <person name="Marra M."/>
            <person name="Sandberg G."/>
            <person name="Van de Peer Y."/>
            <person name="Rokhsar D."/>
        </authorList>
    </citation>
    <scope>NUCLEOTIDE SEQUENCE [LARGE SCALE GENOMIC DNA]</scope>
    <source>
        <strain evidence="3">cv. Nisqually</strain>
    </source>
</reference>
<evidence type="ECO:0000313" key="2">
    <source>
        <dbReference type="EMBL" id="PNT59227.1"/>
    </source>
</evidence>
<dbReference type="AlphaFoldDB" id="A0A2K2CB24"/>